<evidence type="ECO:0000313" key="2">
    <source>
        <dbReference type="EnsemblMetazoa" id="XP_038072001.1"/>
    </source>
</evidence>
<reference evidence="2" key="1">
    <citation type="submission" date="2022-11" db="UniProtKB">
        <authorList>
            <consortium name="EnsemblMetazoa"/>
        </authorList>
    </citation>
    <scope>IDENTIFICATION</scope>
</reference>
<dbReference type="RefSeq" id="XP_038072001.1">
    <property type="nucleotide sequence ID" value="XM_038216073.1"/>
</dbReference>
<dbReference type="SUPFAM" id="SSF55486">
    <property type="entry name" value="Metalloproteases ('zincins'), catalytic domain"/>
    <property type="match status" value="1"/>
</dbReference>
<name>A0A914B718_PATMI</name>
<keyword evidence="1" id="KW-0812">Transmembrane</keyword>
<dbReference type="Proteomes" id="UP000887568">
    <property type="component" value="Unplaced"/>
</dbReference>
<dbReference type="EnsemblMetazoa" id="XM_038216073.1">
    <property type="protein sequence ID" value="XP_038072001.1"/>
    <property type="gene ID" value="LOC119740696"/>
</dbReference>
<proteinExistence type="predicted"/>
<keyword evidence="1" id="KW-0472">Membrane</keyword>
<dbReference type="GO" id="GO:0008237">
    <property type="term" value="F:metallopeptidase activity"/>
    <property type="evidence" value="ECO:0007669"/>
    <property type="project" value="InterPro"/>
</dbReference>
<keyword evidence="3" id="KW-1185">Reference proteome</keyword>
<dbReference type="OMA" id="DVEIAYH"/>
<evidence type="ECO:0000313" key="3">
    <source>
        <dbReference type="Proteomes" id="UP000887568"/>
    </source>
</evidence>
<dbReference type="OrthoDB" id="6132182at2759"/>
<accession>A0A914B718</accession>
<organism evidence="2 3">
    <name type="scientific">Patiria miniata</name>
    <name type="common">Bat star</name>
    <name type="synonym">Asterina miniata</name>
    <dbReference type="NCBI Taxonomy" id="46514"/>
    <lineage>
        <taxon>Eukaryota</taxon>
        <taxon>Metazoa</taxon>
        <taxon>Echinodermata</taxon>
        <taxon>Eleutherozoa</taxon>
        <taxon>Asterozoa</taxon>
        <taxon>Asteroidea</taxon>
        <taxon>Valvatacea</taxon>
        <taxon>Valvatida</taxon>
        <taxon>Asterinidae</taxon>
        <taxon>Patiria</taxon>
    </lineage>
</organism>
<dbReference type="GeneID" id="119740696"/>
<dbReference type="InterPro" id="IPR024079">
    <property type="entry name" value="MetalloPept_cat_dom_sf"/>
</dbReference>
<dbReference type="AlphaFoldDB" id="A0A914B718"/>
<protein>
    <submittedName>
        <fullName evidence="2">Uncharacterized protein</fullName>
    </submittedName>
</protein>
<keyword evidence="1" id="KW-1133">Transmembrane helix</keyword>
<feature type="transmembrane region" description="Helical" evidence="1">
    <location>
        <begin position="7"/>
        <end position="28"/>
    </location>
</feature>
<dbReference type="Gene3D" id="3.40.390.10">
    <property type="entry name" value="Collagenase (Catalytic Domain)"/>
    <property type="match status" value="1"/>
</dbReference>
<sequence length="314" mass="35712">MEGRLEIHLLLPMAVCIFAAVLLLPYGGSIPSPMHNHQFVYDIESIDHKPGAPHHRVRRKSGRGNALDTSACGTITAVPDDIRTDFPLDPFYQKYTHAYGIPIISSSVTQDAALNRACYTVRFLLADRKALRDAMYDWYGRVGVIAQTERTTQIPEHSHLNSDLWDDRARGLGGIPSIPITTDGEENILCKNYLQDRWYEEDILIHEFAHAIHLISMNKVNASYETALQGIYDLAKQDNLWPNTYAITNIREYLAEGVQGFFNVQVCRSFVDNVHNNICTRDALKSYDRRLYDFIAAIFPCMNTLIDRCDSDQE</sequence>
<evidence type="ECO:0000256" key="1">
    <source>
        <dbReference type="SAM" id="Phobius"/>
    </source>
</evidence>